<proteinExistence type="inferred from homology"/>
<keyword evidence="6 9" id="KW-0238">DNA-binding</keyword>
<dbReference type="PANTHER" id="PTHR30349">
    <property type="entry name" value="PHAGE INTEGRASE-RELATED"/>
    <property type="match status" value="1"/>
</dbReference>
<evidence type="ECO:0000256" key="2">
    <source>
        <dbReference type="ARBA" id="ARBA00016082"/>
    </source>
</evidence>
<evidence type="ECO:0000256" key="8">
    <source>
        <dbReference type="ARBA" id="ARBA00023195"/>
    </source>
</evidence>
<dbReference type="InterPro" id="IPR011010">
    <property type="entry name" value="DNA_brk_join_enz"/>
</dbReference>
<organism evidence="12 13">
    <name type="scientific">Listeria phage LP-101</name>
    <dbReference type="NCBI Taxonomy" id="1458856"/>
    <lineage>
        <taxon>Viruses</taxon>
        <taxon>Duplodnaviria</taxon>
        <taxon>Heunggongvirae</taxon>
        <taxon>Uroviricota</taxon>
        <taxon>Caudoviricetes</taxon>
        <taxon>Trabyvirinae</taxon>
        <taxon>Slepowronvirus</taxon>
        <taxon>Slepowronvirus LP101</taxon>
    </lineage>
</organism>
<dbReference type="InterPro" id="IPR044068">
    <property type="entry name" value="CB"/>
</dbReference>
<dbReference type="GO" id="GO:0015074">
    <property type="term" value="P:DNA integration"/>
    <property type="evidence" value="ECO:0007669"/>
    <property type="project" value="UniProtKB-KW"/>
</dbReference>
<evidence type="ECO:0000256" key="4">
    <source>
        <dbReference type="ARBA" id="ARBA00022801"/>
    </source>
</evidence>
<evidence type="ECO:0000256" key="6">
    <source>
        <dbReference type="ARBA" id="ARBA00023125"/>
    </source>
</evidence>
<dbReference type="InterPro" id="IPR050090">
    <property type="entry name" value="Tyrosine_recombinase_XerCD"/>
</dbReference>
<dbReference type="GO" id="GO:0044826">
    <property type="term" value="P:viral genome integration into host DNA"/>
    <property type="evidence" value="ECO:0007669"/>
    <property type="project" value="UniProtKB-KW"/>
</dbReference>
<dbReference type="RefSeq" id="YP_009044831.1">
    <property type="nucleotide sequence ID" value="NC_024387.1"/>
</dbReference>
<evidence type="ECO:0000256" key="1">
    <source>
        <dbReference type="ARBA" id="ARBA00008857"/>
    </source>
</evidence>
<dbReference type="PROSITE" id="PS51898">
    <property type="entry name" value="TYR_RECOMBINASE"/>
    <property type="match status" value="1"/>
</dbReference>
<dbReference type="Proteomes" id="UP000026993">
    <property type="component" value="Segment"/>
</dbReference>
<dbReference type="GeneID" id="19735945"/>
<comment type="similarity">
    <text evidence="1">Belongs to the 'phage' integrase family.</text>
</comment>
<dbReference type="GO" id="GO:0003677">
    <property type="term" value="F:DNA binding"/>
    <property type="evidence" value="ECO:0007669"/>
    <property type="project" value="UniProtKB-UniRule"/>
</dbReference>
<dbReference type="InterPro" id="IPR002104">
    <property type="entry name" value="Integrase_catalytic"/>
</dbReference>
<dbReference type="InterPro" id="IPR013762">
    <property type="entry name" value="Integrase-like_cat_sf"/>
</dbReference>
<evidence type="ECO:0000259" key="10">
    <source>
        <dbReference type="PROSITE" id="PS51898"/>
    </source>
</evidence>
<dbReference type="InterPro" id="IPR025269">
    <property type="entry name" value="SAM-like_dom"/>
</dbReference>
<evidence type="ECO:0000256" key="7">
    <source>
        <dbReference type="ARBA" id="ARBA00023172"/>
    </source>
</evidence>
<dbReference type="GO" id="GO:0016787">
    <property type="term" value="F:hydrolase activity"/>
    <property type="evidence" value="ECO:0007669"/>
    <property type="project" value="UniProtKB-KW"/>
</dbReference>
<dbReference type="OrthoDB" id="3956at10239"/>
<keyword evidence="5" id="KW-0229">DNA integration</keyword>
<evidence type="ECO:0000313" key="12">
    <source>
        <dbReference type="EMBL" id="AHL18809.1"/>
    </source>
</evidence>
<dbReference type="GO" id="GO:0006310">
    <property type="term" value="P:DNA recombination"/>
    <property type="evidence" value="ECO:0007669"/>
    <property type="project" value="UniProtKB-KW"/>
</dbReference>
<dbReference type="PROSITE" id="PS51900">
    <property type="entry name" value="CB"/>
    <property type="match status" value="1"/>
</dbReference>
<gene>
    <name evidence="12" type="ORF">LP101_030</name>
</gene>
<sequence>MKIKKLTNGKYAVRLRIKVDGEWKEKRLTDTSETNLMYKASKLLKQVQHDSSSLKEWNFKDFYTLFMKTFKDGKSSQSTINLYDLAYNQFVDYFDEKIKLNSIDAVQYQQFINHLSVDYAISTVDTRHRKIRAIFNKAVHLGYMKKNPALGAHISGQDVAKTKAQFMETDKVHLLLEELAKFHSVSRAVIFLAVQTGMRFEEIIALTKKDINFTKRSITVNKAWDYKYTNTFIDTKTKKSRVIYIDNSTAQYLQSYLTWHSAYIKEYSIKNPQMLLFITYHNKPVDNASCNKALKKICNTINSEPVTLHKLRHTHTGLCVEAGMDIIYVADRLGHDDINTTLKYYSHLSSNLRQHNQSKVDAFFTLKTDENTTNFATNTTKTTE</sequence>
<keyword evidence="8" id="KW-1179">Viral genome integration</keyword>
<keyword evidence="3" id="KW-0808">Transferase</keyword>
<keyword evidence="8" id="KW-1160">Virus entry into host cell</keyword>
<evidence type="ECO:0000313" key="13">
    <source>
        <dbReference type="Proteomes" id="UP000026993"/>
    </source>
</evidence>
<dbReference type="Gene3D" id="1.10.443.10">
    <property type="entry name" value="Intergrase catalytic core"/>
    <property type="match status" value="1"/>
</dbReference>
<dbReference type="GO" id="GO:0016740">
    <property type="term" value="F:transferase activity"/>
    <property type="evidence" value="ECO:0007669"/>
    <property type="project" value="UniProtKB-KW"/>
</dbReference>
<dbReference type="KEGG" id="vg:19735945"/>
<dbReference type="Gene3D" id="1.10.150.130">
    <property type="match status" value="1"/>
</dbReference>
<dbReference type="Pfam" id="PF13102">
    <property type="entry name" value="Phage_int_SAM_5"/>
    <property type="match status" value="1"/>
</dbReference>
<evidence type="ECO:0000256" key="3">
    <source>
        <dbReference type="ARBA" id="ARBA00022679"/>
    </source>
</evidence>
<name>A0A059T688_9CAUD</name>
<dbReference type="EMBL" id="KJ094023">
    <property type="protein sequence ID" value="AHL18809.1"/>
    <property type="molecule type" value="Genomic_DNA"/>
</dbReference>
<dbReference type="Pfam" id="PF00589">
    <property type="entry name" value="Phage_integrase"/>
    <property type="match status" value="1"/>
</dbReference>
<feature type="domain" description="Core-binding (CB)" evidence="11">
    <location>
        <begin position="57"/>
        <end position="139"/>
    </location>
</feature>
<dbReference type="GO" id="GO:0075713">
    <property type="term" value="P:establishment of integrated proviral latency"/>
    <property type="evidence" value="ECO:0007669"/>
    <property type="project" value="UniProtKB-KW"/>
</dbReference>
<feature type="domain" description="Tyr recombinase" evidence="10">
    <location>
        <begin position="162"/>
        <end position="361"/>
    </location>
</feature>
<dbReference type="InterPro" id="IPR010998">
    <property type="entry name" value="Integrase_recombinase_N"/>
</dbReference>
<evidence type="ECO:0000256" key="5">
    <source>
        <dbReference type="ARBA" id="ARBA00022908"/>
    </source>
</evidence>
<evidence type="ECO:0000259" key="11">
    <source>
        <dbReference type="PROSITE" id="PS51900"/>
    </source>
</evidence>
<dbReference type="PANTHER" id="PTHR30349:SF64">
    <property type="entry name" value="PROPHAGE INTEGRASE INTD-RELATED"/>
    <property type="match status" value="1"/>
</dbReference>
<keyword evidence="13" id="KW-1185">Reference proteome</keyword>
<dbReference type="SUPFAM" id="SSF56349">
    <property type="entry name" value="DNA breaking-rejoining enzymes"/>
    <property type="match status" value="1"/>
</dbReference>
<keyword evidence="7" id="KW-0233">DNA recombination</keyword>
<accession>A0A059T688</accession>
<evidence type="ECO:0000256" key="9">
    <source>
        <dbReference type="PROSITE-ProRule" id="PRU01248"/>
    </source>
</evidence>
<keyword evidence="4" id="KW-0378">Hydrolase</keyword>
<protein>
    <recommendedName>
        <fullName evidence="2">Integrase</fullName>
    </recommendedName>
</protein>
<dbReference type="CDD" id="cd01189">
    <property type="entry name" value="INT_ICEBs1_C_like"/>
    <property type="match status" value="1"/>
</dbReference>
<reference evidence="12 13" key="1">
    <citation type="journal article" date="2014" name="Appl. Environ. Microbiol.">
        <title>Comparative genomic and morphological analysis of Listeria phages isolated from farm environments.</title>
        <authorList>
            <person name="Denes T."/>
            <person name="Vongkamjan K."/>
            <person name="Ackermann H.W."/>
            <person name="Moreno Switt A.I."/>
            <person name="Wiedmann M."/>
            <person name="den Bakker H.C."/>
        </authorList>
    </citation>
    <scope>NUCLEOTIDE SEQUENCE [LARGE SCALE GENOMIC DNA]</scope>
</reference>